<feature type="compositionally biased region" description="Polar residues" evidence="4">
    <location>
        <begin position="292"/>
        <end position="301"/>
    </location>
</feature>
<evidence type="ECO:0000313" key="7">
    <source>
        <dbReference type="RefSeq" id="XP_034109616.1"/>
    </source>
</evidence>
<dbReference type="Pfam" id="PF07557">
    <property type="entry name" value="Shugoshin_C"/>
    <property type="match status" value="1"/>
</dbReference>
<evidence type="ECO:0000259" key="5">
    <source>
        <dbReference type="Pfam" id="PF07557"/>
    </source>
</evidence>
<accession>A0A6P8X0K5</accession>
<proteinExistence type="inferred from homology"/>
<evidence type="ECO:0000256" key="3">
    <source>
        <dbReference type="SAM" id="Coils"/>
    </source>
</evidence>
<dbReference type="CTD" id="37523"/>
<evidence type="ECO:0000256" key="1">
    <source>
        <dbReference type="ARBA" id="ARBA00010845"/>
    </source>
</evidence>
<feature type="compositionally biased region" description="Polar residues" evidence="4">
    <location>
        <begin position="93"/>
        <end position="103"/>
    </location>
</feature>
<organism evidence="6 7">
    <name type="scientific">Drosophila albomicans</name>
    <name type="common">Fruit fly</name>
    <dbReference type="NCBI Taxonomy" id="7291"/>
    <lineage>
        <taxon>Eukaryota</taxon>
        <taxon>Metazoa</taxon>
        <taxon>Ecdysozoa</taxon>
        <taxon>Arthropoda</taxon>
        <taxon>Hexapoda</taxon>
        <taxon>Insecta</taxon>
        <taxon>Pterygota</taxon>
        <taxon>Neoptera</taxon>
        <taxon>Endopterygota</taxon>
        <taxon>Diptera</taxon>
        <taxon>Brachycera</taxon>
        <taxon>Muscomorpha</taxon>
        <taxon>Ephydroidea</taxon>
        <taxon>Drosophilidae</taxon>
        <taxon>Drosophila</taxon>
    </lineage>
</organism>
<comment type="similarity">
    <text evidence="1">Belongs to the shugoshin family.</text>
</comment>
<dbReference type="InterPro" id="IPR011515">
    <property type="entry name" value="Shugoshin_C"/>
</dbReference>
<dbReference type="RefSeq" id="XP_034109616.1">
    <property type="nucleotide sequence ID" value="XM_034253725.2"/>
</dbReference>
<dbReference type="GeneID" id="117571536"/>
<name>A0A6P8X0K5_DROAB</name>
<keyword evidence="3" id="KW-0175">Coiled coil</keyword>
<protein>
    <submittedName>
        <fullName evidence="7">Shugoshin</fullName>
    </submittedName>
</protein>
<feature type="coiled-coil region" evidence="3">
    <location>
        <begin position="22"/>
        <end position="57"/>
    </location>
</feature>
<feature type="region of interest" description="Disordered" evidence="4">
    <location>
        <begin position="202"/>
        <end position="259"/>
    </location>
</feature>
<feature type="compositionally biased region" description="Polar residues" evidence="4">
    <location>
        <begin position="243"/>
        <end position="252"/>
    </location>
</feature>
<keyword evidence="2" id="KW-0159">Chromosome partition</keyword>
<keyword evidence="6" id="KW-1185">Reference proteome</keyword>
<dbReference type="GO" id="GO:0005634">
    <property type="term" value="C:nucleus"/>
    <property type="evidence" value="ECO:0007669"/>
    <property type="project" value="InterPro"/>
</dbReference>
<evidence type="ECO:0000256" key="4">
    <source>
        <dbReference type="SAM" id="MobiDB-lite"/>
    </source>
</evidence>
<dbReference type="GO" id="GO:0000775">
    <property type="term" value="C:chromosome, centromeric region"/>
    <property type="evidence" value="ECO:0007669"/>
    <property type="project" value="InterPro"/>
</dbReference>
<feature type="domain" description="Shugoshin C-terminal" evidence="5">
    <location>
        <begin position="367"/>
        <end position="389"/>
    </location>
</feature>
<dbReference type="OrthoDB" id="7862396at2759"/>
<dbReference type="GO" id="GO:0045132">
    <property type="term" value="P:meiotic chromosome segregation"/>
    <property type="evidence" value="ECO:0007669"/>
    <property type="project" value="InterPro"/>
</dbReference>
<feature type="compositionally biased region" description="Polar residues" evidence="4">
    <location>
        <begin position="352"/>
        <end position="369"/>
    </location>
</feature>
<reference evidence="7" key="1">
    <citation type="submission" date="2025-08" db="UniProtKB">
        <authorList>
            <consortium name="RefSeq"/>
        </authorList>
    </citation>
    <scope>IDENTIFICATION</scope>
    <source>
        <strain evidence="7">15112-1751.03</strain>
        <tissue evidence="7">Whole Adult</tissue>
    </source>
</reference>
<gene>
    <name evidence="7" type="primary">LOC117571536</name>
</gene>
<sequence>MEQYKLINAQLIHQVQTQRLLIHQLQEAEILLKRKLMEAHEERLAEAQYNENKLKMAIKNLYESLSVNAVDNIHFSINRSQKSQSLSQPQSPENGRSTKSSRLCSEFRRSSILLERSAPKSPRRSRPSSKTLIEATSPCVTSPVDVVRTKTPEPRRVAEILSPITPIEDRPEVEEEEQPDLAPPVIETGLISIIEENEYEDTTLSSTSETDESEHIVVNDTLEESSLPLRDVTNTAARKPLGSPSSSNQNVESTKHASGAIPKNKLTICDNSETSIELVRLEGNQKSPTNLTVRSVHFDSQTPRRSELSFSTFKPHVSRNGGCSTPVLEQQKACGSVAPAPKSKPKKKQKEQNSGELQSSCELTVSGRPSRSCRPKSLKEPNLMSKMRNENASTKFK</sequence>
<evidence type="ECO:0000256" key="2">
    <source>
        <dbReference type="ARBA" id="ARBA00022829"/>
    </source>
</evidence>
<feature type="region of interest" description="Disordered" evidence="4">
    <location>
        <begin position="80"/>
        <end position="139"/>
    </location>
</feature>
<evidence type="ECO:0000313" key="6">
    <source>
        <dbReference type="Proteomes" id="UP000515160"/>
    </source>
</evidence>
<dbReference type="AlphaFoldDB" id="A0A6P8X0K5"/>
<feature type="region of interest" description="Disordered" evidence="4">
    <location>
        <begin position="292"/>
        <end position="397"/>
    </location>
</feature>
<feature type="compositionally biased region" description="Low complexity" evidence="4">
    <location>
        <begin position="80"/>
        <end position="92"/>
    </location>
</feature>
<dbReference type="Proteomes" id="UP000515160">
    <property type="component" value="Chromosome 3"/>
</dbReference>